<gene>
    <name evidence="1" type="ORF">SFLOR_v1c10210</name>
</gene>
<dbReference type="KEGG" id="sfz:SFLOR_v1c10210"/>
<proteinExistence type="predicted"/>
<protein>
    <submittedName>
        <fullName evidence="1">Uncharacterized protein</fullName>
    </submittedName>
</protein>
<name>A0A2K8SF24_9MOLU</name>
<keyword evidence="2" id="KW-1185">Reference proteome</keyword>
<dbReference type="AlphaFoldDB" id="A0A2K8SF24"/>
<organism evidence="1 2">
    <name type="scientific">Spiroplasma floricola 23-6</name>
    <dbReference type="NCBI Taxonomy" id="1336749"/>
    <lineage>
        <taxon>Bacteria</taxon>
        <taxon>Bacillati</taxon>
        <taxon>Mycoplasmatota</taxon>
        <taxon>Mollicutes</taxon>
        <taxon>Entomoplasmatales</taxon>
        <taxon>Spiroplasmataceae</taxon>
        <taxon>Spiroplasma</taxon>
    </lineage>
</organism>
<evidence type="ECO:0000313" key="2">
    <source>
        <dbReference type="Proteomes" id="UP000231823"/>
    </source>
</evidence>
<dbReference type="Proteomes" id="UP000231823">
    <property type="component" value="Chromosome"/>
</dbReference>
<dbReference type="RefSeq" id="WP_100917020.1">
    <property type="nucleotide sequence ID" value="NZ_CP025057.1"/>
</dbReference>
<accession>A0A2K8SF24</accession>
<reference evidence="1 2" key="1">
    <citation type="submission" date="2017-12" db="EMBL/GenBank/DDBJ databases">
        <title>Complete genome sequence of Spiroplasma floricola 23-6 (ATCC 29989).</title>
        <authorList>
            <person name="Tsai Y.-M."/>
            <person name="Wu P.-S."/>
            <person name="Lo W.-S."/>
            <person name="Kuo C.-H."/>
        </authorList>
    </citation>
    <scope>NUCLEOTIDE SEQUENCE [LARGE SCALE GENOMIC DNA]</scope>
    <source>
        <strain evidence="1 2">23-6</strain>
    </source>
</reference>
<sequence>MKIEKQIYDLDDQIAKKVEQAERTKTEIAILSTKLNNELIESDKMLTEFSKLKKSKELKEIRLKNKITYLEVLSKYKEEVKKLKYENTLTIKQIKAIKHSEKDSQDYLNLLKIRERRIKKTI</sequence>
<evidence type="ECO:0000313" key="1">
    <source>
        <dbReference type="EMBL" id="AUB32067.1"/>
    </source>
</evidence>
<dbReference type="EMBL" id="CP025057">
    <property type="protein sequence ID" value="AUB32067.1"/>
    <property type="molecule type" value="Genomic_DNA"/>
</dbReference>